<organism evidence="2 3">
    <name type="scientific">Alsobacter ponti</name>
    <dbReference type="NCBI Taxonomy" id="2962936"/>
    <lineage>
        <taxon>Bacteria</taxon>
        <taxon>Pseudomonadati</taxon>
        <taxon>Pseudomonadota</taxon>
        <taxon>Alphaproteobacteria</taxon>
        <taxon>Hyphomicrobiales</taxon>
        <taxon>Alsobacteraceae</taxon>
        <taxon>Alsobacter</taxon>
    </lineage>
</organism>
<feature type="transmembrane region" description="Helical" evidence="1">
    <location>
        <begin position="6"/>
        <end position="25"/>
    </location>
</feature>
<reference evidence="2 3" key="1">
    <citation type="submission" date="2022-07" db="EMBL/GenBank/DDBJ databases">
        <authorList>
            <person name="Li W.-J."/>
            <person name="Deng Q.-Q."/>
        </authorList>
    </citation>
    <scope>NUCLEOTIDE SEQUENCE [LARGE SCALE GENOMIC DNA]</scope>
    <source>
        <strain evidence="2 3">SYSU M60028</strain>
    </source>
</reference>
<sequence length="97" mass="10329">MHLLSWTAIHLVIAGGFAALLAFLGARQSRRPRVLGLSYALALAGTLLATALVAMVVLRTVRLDWTALTPQFATSLVAALAGGVVGLWWAGEYRREA</sequence>
<dbReference type="RefSeq" id="WP_254745782.1">
    <property type="nucleotide sequence ID" value="NZ_JANCLU010000026.1"/>
</dbReference>
<proteinExistence type="predicted"/>
<evidence type="ECO:0000313" key="3">
    <source>
        <dbReference type="Proteomes" id="UP001205890"/>
    </source>
</evidence>
<accession>A0ABT1LGU8</accession>
<keyword evidence="3" id="KW-1185">Reference proteome</keyword>
<comment type="caution">
    <text evidence="2">The sequence shown here is derived from an EMBL/GenBank/DDBJ whole genome shotgun (WGS) entry which is preliminary data.</text>
</comment>
<dbReference type="EMBL" id="JANCLU010000026">
    <property type="protein sequence ID" value="MCP8940724.1"/>
    <property type="molecule type" value="Genomic_DNA"/>
</dbReference>
<name>A0ABT1LGU8_9HYPH</name>
<dbReference type="Proteomes" id="UP001205890">
    <property type="component" value="Unassembled WGS sequence"/>
</dbReference>
<keyword evidence="1" id="KW-0812">Transmembrane</keyword>
<keyword evidence="1" id="KW-1133">Transmembrane helix</keyword>
<gene>
    <name evidence="2" type="ORF">NK718_19535</name>
</gene>
<feature type="transmembrane region" description="Helical" evidence="1">
    <location>
        <begin position="70"/>
        <end position="90"/>
    </location>
</feature>
<evidence type="ECO:0000256" key="1">
    <source>
        <dbReference type="SAM" id="Phobius"/>
    </source>
</evidence>
<evidence type="ECO:0000313" key="2">
    <source>
        <dbReference type="EMBL" id="MCP8940724.1"/>
    </source>
</evidence>
<keyword evidence="1" id="KW-0472">Membrane</keyword>
<feature type="transmembrane region" description="Helical" evidence="1">
    <location>
        <begin position="37"/>
        <end position="58"/>
    </location>
</feature>
<protein>
    <submittedName>
        <fullName evidence="2">Uncharacterized protein</fullName>
    </submittedName>
</protein>